<evidence type="ECO:0000313" key="3">
    <source>
        <dbReference type="Proteomes" id="UP000316921"/>
    </source>
</evidence>
<evidence type="ECO:0000256" key="1">
    <source>
        <dbReference type="SAM" id="Coils"/>
    </source>
</evidence>
<reference evidence="2 3" key="1">
    <citation type="submission" date="2019-02" db="EMBL/GenBank/DDBJ databases">
        <title>Deep-cultivation of Planctomycetes and their phenomic and genomic characterization uncovers novel biology.</title>
        <authorList>
            <person name="Wiegand S."/>
            <person name="Jogler M."/>
            <person name="Boedeker C."/>
            <person name="Pinto D."/>
            <person name="Vollmers J."/>
            <person name="Rivas-Marin E."/>
            <person name="Kohn T."/>
            <person name="Peeters S.H."/>
            <person name="Heuer A."/>
            <person name="Rast P."/>
            <person name="Oberbeckmann S."/>
            <person name="Bunk B."/>
            <person name="Jeske O."/>
            <person name="Meyerdierks A."/>
            <person name="Storesund J.E."/>
            <person name="Kallscheuer N."/>
            <person name="Luecker S."/>
            <person name="Lage O.M."/>
            <person name="Pohl T."/>
            <person name="Merkel B.J."/>
            <person name="Hornburger P."/>
            <person name="Mueller R.-W."/>
            <person name="Bruemmer F."/>
            <person name="Labrenz M."/>
            <person name="Spormann A.M."/>
            <person name="Op den Camp H."/>
            <person name="Overmann J."/>
            <person name="Amann R."/>
            <person name="Jetten M.S.M."/>
            <person name="Mascher T."/>
            <person name="Medema M.H."/>
            <person name="Devos D.P."/>
            <person name="Kaster A.-K."/>
            <person name="Ovreas L."/>
            <person name="Rohde M."/>
            <person name="Galperin M.Y."/>
            <person name="Jogler C."/>
        </authorList>
    </citation>
    <scope>NUCLEOTIDE SEQUENCE [LARGE SCALE GENOMIC DNA]</scope>
    <source>
        <strain evidence="2 3">Pla133</strain>
    </source>
</reference>
<dbReference type="AlphaFoldDB" id="A0A518BJ16"/>
<name>A0A518BJ16_9BACT</name>
<dbReference type="Gene3D" id="3.40.30.10">
    <property type="entry name" value="Glutaredoxin"/>
    <property type="match status" value="1"/>
</dbReference>
<sequence length="241" mass="26733">MTNEGKSDTEKWIKDKGATYPYAYFKGSDLQKFAEMKGWPHAILINPEGRVVWAGHPGNLGGSIIEQNLDGALPVPLFDFPKKASKIKKAIQDRELAVALAEAKEYEAAGEELAVEIRSAVETLISSRVDSLKKAHEKGDFMTLVDRGPDLVKSLDDLPQAAEIQALLDQVDEDDDAQEVVSAQRAIAKMREGLEKLKKKKEVDKLVEKLEQLSEEFSGSFAAEQARDLMAELTQLRPQLK</sequence>
<accession>A0A518BJ16</accession>
<feature type="coiled-coil region" evidence="1">
    <location>
        <begin position="180"/>
        <end position="216"/>
    </location>
</feature>
<keyword evidence="1" id="KW-0175">Coiled coil</keyword>
<organism evidence="2 3">
    <name type="scientific">Engelhardtia mirabilis</name>
    <dbReference type="NCBI Taxonomy" id="2528011"/>
    <lineage>
        <taxon>Bacteria</taxon>
        <taxon>Pseudomonadati</taxon>
        <taxon>Planctomycetota</taxon>
        <taxon>Planctomycetia</taxon>
        <taxon>Planctomycetia incertae sedis</taxon>
        <taxon>Engelhardtia</taxon>
    </lineage>
</organism>
<evidence type="ECO:0000313" key="2">
    <source>
        <dbReference type="EMBL" id="QDU66962.1"/>
    </source>
</evidence>
<gene>
    <name evidence="2" type="ORF">Pla133_20380</name>
</gene>
<protein>
    <submittedName>
        <fullName evidence="2">Uncharacterized protein</fullName>
    </submittedName>
</protein>
<dbReference type="SUPFAM" id="SSF52833">
    <property type="entry name" value="Thioredoxin-like"/>
    <property type="match status" value="1"/>
</dbReference>
<dbReference type="Proteomes" id="UP000316921">
    <property type="component" value="Chromosome"/>
</dbReference>
<dbReference type="EMBL" id="CP036287">
    <property type="protein sequence ID" value="QDU66962.1"/>
    <property type="molecule type" value="Genomic_DNA"/>
</dbReference>
<dbReference type="KEGG" id="pbap:Pla133_20380"/>
<proteinExistence type="predicted"/>
<dbReference type="InterPro" id="IPR036249">
    <property type="entry name" value="Thioredoxin-like_sf"/>
</dbReference>
<keyword evidence="3" id="KW-1185">Reference proteome</keyword>